<dbReference type="AlphaFoldDB" id="A0AAW9J7Y9"/>
<evidence type="ECO:0008006" key="4">
    <source>
        <dbReference type="Google" id="ProtNLM"/>
    </source>
</evidence>
<protein>
    <recommendedName>
        <fullName evidence="4">Transposase</fullName>
    </recommendedName>
</protein>
<name>A0AAW9J7Y9_CLOPF</name>
<dbReference type="EMBL" id="WNVG01000718">
    <property type="protein sequence ID" value="MDZ5034602.1"/>
    <property type="molecule type" value="Genomic_DNA"/>
</dbReference>
<accession>A0AAW9J7Y9</accession>
<organism evidence="2 3">
    <name type="scientific">Clostridium perfringens</name>
    <dbReference type="NCBI Taxonomy" id="1502"/>
    <lineage>
        <taxon>Bacteria</taxon>
        <taxon>Bacillati</taxon>
        <taxon>Bacillota</taxon>
        <taxon>Clostridia</taxon>
        <taxon>Eubacteriales</taxon>
        <taxon>Clostridiaceae</taxon>
        <taxon>Clostridium</taxon>
    </lineage>
</organism>
<evidence type="ECO:0000313" key="3">
    <source>
        <dbReference type="Proteomes" id="UP001289066"/>
    </source>
</evidence>
<feature type="region of interest" description="Disordered" evidence="1">
    <location>
        <begin position="23"/>
        <end position="47"/>
    </location>
</feature>
<comment type="caution">
    <text evidence="2">The sequence shown here is derived from an EMBL/GenBank/DDBJ whole genome shotgun (WGS) entry which is preliminary data.</text>
</comment>
<sequence length="62" mass="7210">MISIEDLKAENEELKKEIAKLRNRGQGRKKKFNSYQESNIKNARKRGDSYKKIATTYNCSVS</sequence>
<evidence type="ECO:0000256" key="1">
    <source>
        <dbReference type="SAM" id="MobiDB-lite"/>
    </source>
</evidence>
<feature type="non-terminal residue" evidence="2">
    <location>
        <position position="62"/>
    </location>
</feature>
<feature type="compositionally biased region" description="Basic residues" evidence="1">
    <location>
        <begin position="23"/>
        <end position="32"/>
    </location>
</feature>
<proteinExistence type="predicted"/>
<evidence type="ECO:0000313" key="2">
    <source>
        <dbReference type="EMBL" id="MDZ5034602.1"/>
    </source>
</evidence>
<reference evidence="2" key="1">
    <citation type="submission" date="2019-11" db="EMBL/GenBank/DDBJ databases">
        <title>Characterization of Clostridium perfringens isolates from swine manure treated agricultural soils.</title>
        <authorList>
            <person name="Wushke S.T."/>
        </authorList>
    </citation>
    <scope>NUCLEOTIDE SEQUENCE</scope>
    <source>
        <strain evidence="2">X15</strain>
    </source>
</reference>
<dbReference type="Proteomes" id="UP001289066">
    <property type="component" value="Unassembled WGS sequence"/>
</dbReference>
<gene>
    <name evidence="2" type="ORF">GNF81_18055</name>
</gene>